<protein>
    <submittedName>
        <fullName evidence="7">Uncharacterized conserved protein YabE, contains G5 and tandem DUF348 domains</fullName>
    </submittedName>
</protein>
<evidence type="ECO:0000313" key="8">
    <source>
        <dbReference type="Proteomes" id="UP000192674"/>
    </source>
</evidence>
<feature type="compositionally biased region" description="Basic and acidic residues" evidence="4">
    <location>
        <begin position="1"/>
        <end position="11"/>
    </location>
</feature>
<evidence type="ECO:0000256" key="3">
    <source>
        <dbReference type="ARBA" id="ARBA00022801"/>
    </source>
</evidence>
<accession>A0A1Y5XUK3</accession>
<dbReference type="AlphaFoldDB" id="A0A1Y5XUK3"/>
<keyword evidence="8" id="KW-1185">Reference proteome</keyword>
<dbReference type="Gene3D" id="1.10.530.10">
    <property type="match status" value="1"/>
</dbReference>
<dbReference type="Pfam" id="PF07501">
    <property type="entry name" value="G5"/>
    <property type="match status" value="1"/>
</dbReference>
<keyword evidence="5" id="KW-0812">Transmembrane</keyword>
<dbReference type="Pfam" id="PF06737">
    <property type="entry name" value="Transglycosylas"/>
    <property type="match status" value="1"/>
</dbReference>
<name>A0A1Y5XUK3_KIBAR</name>
<sequence>MTDSEHPRQEGFDADTDWFTPVAKPSTATATLDHAEDHWRSEFPDYSDSIEVVPQDIYAALGPQADELMASVDVDVDELIRLINAETTMLPPILDVPDDLSGDRTLAQPQPKTGEPAGLRTAVTKWKRTFLKSAIAAVLVSLTGGGAAAIAMNKSVTVDVDGVEHKVRTYEGTVGEILADEGIVPGAHDSVSPSPNAAVGDNGKIVVQRGKLLKYNVDGEAKETWVRARTLGDGLRQAGAPMDGKISGDLNAVMPMEGMSVDIRTIKNVTVFDGGNAPHQMQTTAITVDELLKEMQTSLGPEDSVNMASDVKITDGAQITITRNGVTVVNRAETVPPPVEEIKDETMDKGKQEVVEAGAPGEKMVTWRVTMKNGKEVGKEKLGEQITKEPVKRVVKVGAKKPPVPPVTDAGVWDRLAQCESGGRWDINTGNGYYGGLQFNASTWRAYGGATYAALPHQATREQQIAIATKLRDANNGSYRSWPHCASKLGLPK</sequence>
<dbReference type="SMART" id="SM01208">
    <property type="entry name" value="G5"/>
    <property type="match status" value="1"/>
</dbReference>
<keyword evidence="2" id="KW-0732">Signal</keyword>
<keyword evidence="5" id="KW-0472">Membrane</keyword>
<comment type="similarity">
    <text evidence="1">Belongs to the transglycosylase family. Rpf subfamily.</text>
</comment>
<dbReference type="Gene3D" id="2.20.230.10">
    <property type="entry name" value="Resuscitation-promoting factor rpfb"/>
    <property type="match status" value="1"/>
</dbReference>
<dbReference type="InterPro" id="IPR011098">
    <property type="entry name" value="G5_dom"/>
</dbReference>
<organism evidence="7 8">
    <name type="scientific">Kibdelosporangium aridum</name>
    <dbReference type="NCBI Taxonomy" id="2030"/>
    <lineage>
        <taxon>Bacteria</taxon>
        <taxon>Bacillati</taxon>
        <taxon>Actinomycetota</taxon>
        <taxon>Actinomycetes</taxon>
        <taxon>Pseudonocardiales</taxon>
        <taxon>Pseudonocardiaceae</taxon>
        <taxon>Kibdelosporangium</taxon>
    </lineage>
</organism>
<evidence type="ECO:0000313" key="7">
    <source>
        <dbReference type="EMBL" id="SMD14875.1"/>
    </source>
</evidence>
<reference evidence="7 8" key="1">
    <citation type="submission" date="2017-04" db="EMBL/GenBank/DDBJ databases">
        <authorList>
            <person name="Afonso C.L."/>
            <person name="Miller P.J."/>
            <person name="Scott M.A."/>
            <person name="Spackman E."/>
            <person name="Goraichik I."/>
            <person name="Dimitrov K.M."/>
            <person name="Suarez D.L."/>
            <person name="Swayne D.E."/>
        </authorList>
    </citation>
    <scope>NUCLEOTIDE SEQUENCE [LARGE SCALE GENOMIC DNA]</scope>
    <source>
        <strain evidence="7 8">DSM 43828</strain>
    </source>
</reference>
<dbReference type="RefSeq" id="WP_033383466.1">
    <property type="nucleotide sequence ID" value="NZ_FWXV01000004.1"/>
</dbReference>
<proteinExistence type="inferred from homology"/>
<feature type="region of interest" description="Disordered" evidence="4">
    <location>
        <begin position="1"/>
        <end position="21"/>
    </location>
</feature>
<dbReference type="CDD" id="cd13925">
    <property type="entry name" value="RPF"/>
    <property type="match status" value="1"/>
</dbReference>
<gene>
    <name evidence="7" type="ORF">SAMN05661093_05155</name>
</gene>
<dbReference type="InterPro" id="IPR010618">
    <property type="entry name" value="RPF"/>
</dbReference>
<keyword evidence="5" id="KW-1133">Transmembrane helix</keyword>
<dbReference type="EMBL" id="FWXV01000004">
    <property type="protein sequence ID" value="SMD14875.1"/>
    <property type="molecule type" value="Genomic_DNA"/>
</dbReference>
<evidence type="ECO:0000259" key="6">
    <source>
        <dbReference type="PROSITE" id="PS51109"/>
    </source>
</evidence>
<evidence type="ECO:0000256" key="4">
    <source>
        <dbReference type="SAM" id="MobiDB-lite"/>
    </source>
</evidence>
<feature type="transmembrane region" description="Helical" evidence="5">
    <location>
        <begin position="130"/>
        <end position="152"/>
    </location>
</feature>
<dbReference type="Proteomes" id="UP000192674">
    <property type="component" value="Unassembled WGS sequence"/>
</dbReference>
<dbReference type="SUPFAM" id="SSF53955">
    <property type="entry name" value="Lysozyme-like"/>
    <property type="match status" value="1"/>
</dbReference>
<dbReference type="InterPro" id="IPR023346">
    <property type="entry name" value="Lysozyme-like_dom_sf"/>
</dbReference>
<evidence type="ECO:0000256" key="5">
    <source>
        <dbReference type="SAM" id="Phobius"/>
    </source>
</evidence>
<dbReference type="PROSITE" id="PS51109">
    <property type="entry name" value="G5"/>
    <property type="match status" value="1"/>
</dbReference>
<dbReference type="Pfam" id="PF03990">
    <property type="entry name" value="DUF348"/>
    <property type="match status" value="3"/>
</dbReference>
<dbReference type="InterPro" id="IPR007137">
    <property type="entry name" value="DUF348"/>
</dbReference>
<evidence type="ECO:0000256" key="1">
    <source>
        <dbReference type="ARBA" id="ARBA00010830"/>
    </source>
</evidence>
<evidence type="ECO:0000256" key="2">
    <source>
        <dbReference type="ARBA" id="ARBA00022729"/>
    </source>
</evidence>
<feature type="domain" description="G5" evidence="6">
    <location>
        <begin position="321"/>
        <end position="401"/>
    </location>
</feature>
<dbReference type="GO" id="GO:0016787">
    <property type="term" value="F:hydrolase activity"/>
    <property type="evidence" value="ECO:0007669"/>
    <property type="project" value="UniProtKB-KW"/>
</dbReference>
<keyword evidence="3" id="KW-0378">Hydrolase</keyword>